<comment type="cofactor">
    <cofactor evidence="1">
        <name>Fe(2+)</name>
        <dbReference type="ChEBI" id="CHEBI:29033"/>
    </cofactor>
</comment>
<dbReference type="SUPFAM" id="SSF51197">
    <property type="entry name" value="Clavaminate synthase-like"/>
    <property type="match status" value="1"/>
</dbReference>
<accession>A0ABY5ANZ1</accession>
<evidence type="ECO:0000313" key="5">
    <source>
        <dbReference type="EMBL" id="USR90902.1"/>
    </source>
</evidence>
<reference evidence="5" key="1">
    <citation type="submission" date="2022-06" db="EMBL/GenBank/DDBJ databases">
        <title>Genome sequence of Phormidium yuhuli AB48 isolated from an industrial photobioreactor environment.</title>
        <authorList>
            <person name="Qiu Y."/>
            <person name="Noonan A.J.C."/>
            <person name="Dofher K."/>
            <person name="Koch M."/>
            <person name="Kieft B."/>
            <person name="Lin X."/>
            <person name="Ziels R.M."/>
            <person name="Hallam S.J."/>
        </authorList>
    </citation>
    <scope>NUCLEOTIDE SEQUENCE</scope>
    <source>
        <strain evidence="5">AB48</strain>
    </source>
</reference>
<feature type="domain" description="JmjC" evidence="4">
    <location>
        <begin position="91"/>
        <end position="227"/>
    </location>
</feature>
<evidence type="ECO:0000256" key="3">
    <source>
        <dbReference type="ARBA" id="ARBA00023004"/>
    </source>
</evidence>
<evidence type="ECO:0000256" key="2">
    <source>
        <dbReference type="ARBA" id="ARBA00022723"/>
    </source>
</evidence>
<dbReference type="PANTHER" id="PTHR13096">
    <property type="entry name" value="MINA53 MYC INDUCED NUCLEAR ANTIGEN"/>
    <property type="match status" value="1"/>
</dbReference>
<dbReference type="RefSeq" id="WP_252662926.1">
    <property type="nucleotide sequence ID" value="NZ_CP098611.1"/>
</dbReference>
<dbReference type="InterPro" id="IPR039994">
    <property type="entry name" value="NO66-like"/>
</dbReference>
<dbReference type="EMBL" id="CP098611">
    <property type="protein sequence ID" value="USR90902.1"/>
    <property type="molecule type" value="Genomic_DNA"/>
</dbReference>
<gene>
    <name evidence="5" type="ORF">NEA10_19095</name>
</gene>
<protein>
    <submittedName>
        <fullName evidence="5">Cupin domain-containing protein</fullName>
    </submittedName>
</protein>
<dbReference type="Pfam" id="PF08007">
    <property type="entry name" value="JmjC_2"/>
    <property type="match status" value="1"/>
</dbReference>
<keyword evidence="3" id="KW-0408">Iron</keyword>
<dbReference type="Proteomes" id="UP001056708">
    <property type="component" value="Chromosome"/>
</dbReference>
<dbReference type="InterPro" id="IPR003347">
    <property type="entry name" value="JmjC_dom"/>
</dbReference>
<dbReference type="PANTHER" id="PTHR13096:SF9">
    <property type="entry name" value="BIFUNCTIONAL LYSINE-SPECIFIC DEMETHYLASE AND HISTIDYL-HYDROXYLASE"/>
    <property type="match status" value="1"/>
</dbReference>
<organism evidence="5 6">
    <name type="scientific">Phormidium yuhuli AB48</name>
    <dbReference type="NCBI Taxonomy" id="2940671"/>
    <lineage>
        <taxon>Bacteria</taxon>
        <taxon>Bacillati</taxon>
        <taxon>Cyanobacteriota</taxon>
        <taxon>Cyanophyceae</taxon>
        <taxon>Oscillatoriophycideae</taxon>
        <taxon>Oscillatoriales</taxon>
        <taxon>Oscillatoriaceae</taxon>
        <taxon>Phormidium</taxon>
        <taxon>Phormidium yuhuli</taxon>
    </lineage>
</organism>
<sequence length="386" mass="44173">MRTFANLLHPISPSDFIDQYWTQKAILISDNNPSKFADLFSWESLNQILNLYPLKSPEIRLSQSGKKFQPIQTARDIIKACQSGATLVVDRLHQKNENIAKLAEQLRLELGHRIQVNSYSSPGRQQGFTCHYDSHEVFILQIAGQKHWRVFFENFPYPISETPSSQFTPPEGNPYLEQTLNPGELLYIPRGHWHDAIAVAEPSLHLTLGIDGPTGLDFSDWLTEQLQTSPQWRQTLPFLTPNNRSACREHLQKLIKTWQQQIEEDSLIERYLDEQCSKGQPSRQFSFPAQLSHPQFPDGLFTQFYRPQQPVLIEINSKIGGYTVKTGEKKIALAGLDLSRLEKLFTSENFTGLDVQTWLADFDWETEIVPLLTQLVQNGILLVVSS</sequence>
<evidence type="ECO:0000313" key="6">
    <source>
        <dbReference type="Proteomes" id="UP001056708"/>
    </source>
</evidence>
<evidence type="ECO:0000259" key="4">
    <source>
        <dbReference type="PROSITE" id="PS51184"/>
    </source>
</evidence>
<keyword evidence="2" id="KW-0479">Metal-binding</keyword>
<keyword evidence="6" id="KW-1185">Reference proteome</keyword>
<dbReference type="PROSITE" id="PS51184">
    <property type="entry name" value="JMJC"/>
    <property type="match status" value="1"/>
</dbReference>
<name>A0ABY5ANZ1_9CYAN</name>
<evidence type="ECO:0000256" key="1">
    <source>
        <dbReference type="ARBA" id="ARBA00001954"/>
    </source>
</evidence>
<dbReference type="Gene3D" id="2.60.120.650">
    <property type="entry name" value="Cupin"/>
    <property type="match status" value="1"/>
</dbReference>
<proteinExistence type="predicted"/>